<dbReference type="SUPFAM" id="SSF46785">
    <property type="entry name" value="Winged helix' DNA-binding domain"/>
    <property type="match status" value="1"/>
</dbReference>
<dbReference type="AlphaFoldDB" id="A0A238VVB1"/>
<dbReference type="Proteomes" id="UP000198412">
    <property type="component" value="Unassembled WGS sequence"/>
</dbReference>
<keyword evidence="2" id="KW-0238">DNA-binding</keyword>
<feature type="domain" description="HTH marR-type" evidence="1">
    <location>
        <begin position="1"/>
        <end position="148"/>
    </location>
</feature>
<dbReference type="InterPro" id="IPR036388">
    <property type="entry name" value="WH-like_DNA-bd_sf"/>
</dbReference>
<keyword evidence="3" id="KW-1185">Reference proteome</keyword>
<protein>
    <submittedName>
        <fullName evidence="2">DNA-binding transcriptional regulator, MarR family</fullName>
    </submittedName>
</protein>
<reference evidence="3" key="1">
    <citation type="submission" date="2017-06" db="EMBL/GenBank/DDBJ databases">
        <authorList>
            <person name="Varghese N."/>
            <person name="Submissions S."/>
        </authorList>
    </citation>
    <scope>NUCLEOTIDE SEQUENCE [LARGE SCALE GENOMIC DNA]</scope>
    <source>
        <strain evidence="3">DSM 27993</strain>
    </source>
</reference>
<organism evidence="2 3">
    <name type="scientific">Lutibacter flavus</name>
    <dbReference type="NCBI Taxonomy" id="691689"/>
    <lineage>
        <taxon>Bacteria</taxon>
        <taxon>Pseudomonadati</taxon>
        <taxon>Bacteroidota</taxon>
        <taxon>Flavobacteriia</taxon>
        <taxon>Flavobacteriales</taxon>
        <taxon>Flavobacteriaceae</taxon>
        <taxon>Lutibacter</taxon>
    </lineage>
</organism>
<evidence type="ECO:0000259" key="1">
    <source>
        <dbReference type="PROSITE" id="PS50995"/>
    </source>
</evidence>
<dbReference type="InterPro" id="IPR000835">
    <property type="entry name" value="HTH_MarR-typ"/>
</dbReference>
<gene>
    <name evidence="2" type="ORF">SAMN04488111_1082</name>
</gene>
<dbReference type="PANTHER" id="PTHR33164:SF43">
    <property type="entry name" value="HTH-TYPE TRANSCRIPTIONAL REPRESSOR YETL"/>
    <property type="match status" value="1"/>
</dbReference>
<dbReference type="RefSeq" id="WP_089377367.1">
    <property type="nucleotide sequence ID" value="NZ_FZNX01000001.1"/>
</dbReference>
<dbReference type="GO" id="GO:0003677">
    <property type="term" value="F:DNA binding"/>
    <property type="evidence" value="ECO:0007669"/>
    <property type="project" value="UniProtKB-KW"/>
</dbReference>
<dbReference type="PANTHER" id="PTHR33164">
    <property type="entry name" value="TRANSCRIPTIONAL REGULATOR, MARR FAMILY"/>
    <property type="match status" value="1"/>
</dbReference>
<dbReference type="PROSITE" id="PS50995">
    <property type="entry name" value="HTH_MARR_2"/>
    <property type="match status" value="1"/>
</dbReference>
<dbReference type="PRINTS" id="PR00598">
    <property type="entry name" value="HTHMARR"/>
</dbReference>
<evidence type="ECO:0000313" key="3">
    <source>
        <dbReference type="Proteomes" id="UP000198412"/>
    </source>
</evidence>
<dbReference type="GO" id="GO:0003700">
    <property type="term" value="F:DNA-binding transcription factor activity"/>
    <property type="evidence" value="ECO:0007669"/>
    <property type="project" value="InterPro"/>
</dbReference>
<sequence length="148" mass="17614">MKVPDELKSAKDNEFLRARLNIHFTHNYLKYHLLDVIKPIKLPLNQFTVLRILKVEYPENCSINGIKEQMFDKNSDVSRLVDRLLVKKLVVRKECKTDRRQKEIQITQRGIDLFKKINNHDDLLNSRINHLSLEEVTQLNNLLEKIRI</sequence>
<proteinExistence type="predicted"/>
<dbReference type="Gene3D" id="1.10.10.10">
    <property type="entry name" value="Winged helix-like DNA-binding domain superfamily/Winged helix DNA-binding domain"/>
    <property type="match status" value="1"/>
</dbReference>
<dbReference type="Pfam" id="PF12802">
    <property type="entry name" value="MarR_2"/>
    <property type="match status" value="1"/>
</dbReference>
<dbReference type="SMART" id="SM00347">
    <property type="entry name" value="HTH_MARR"/>
    <property type="match status" value="1"/>
</dbReference>
<accession>A0A238VVB1</accession>
<dbReference type="OrthoDB" id="763883at2"/>
<dbReference type="InterPro" id="IPR039422">
    <property type="entry name" value="MarR/SlyA-like"/>
</dbReference>
<dbReference type="InterPro" id="IPR036390">
    <property type="entry name" value="WH_DNA-bd_sf"/>
</dbReference>
<dbReference type="EMBL" id="FZNX01000001">
    <property type="protein sequence ID" value="SNR38216.1"/>
    <property type="molecule type" value="Genomic_DNA"/>
</dbReference>
<evidence type="ECO:0000313" key="2">
    <source>
        <dbReference type="EMBL" id="SNR38216.1"/>
    </source>
</evidence>
<dbReference type="GO" id="GO:0006950">
    <property type="term" value="P:response to stress"/>
    <property type="evidence" value="ECO:0007669"/>
    <property type="project" value="TreeGrafter"/>
</dbReference>
<name>A0A238VVB1_9FLAO</name>